<dbReference type="InterPro" id="IPR052171">
    <property type="entry name" value="NHEJ_LigD"/>
</dbReference>
<evidence type="ECO:0000313" key="3">
    <source>
        <dbReference type="Proteomes" id="UP000661607"/>
    </source>
</evidence>
<accession>A0ABR9KKG2</accession>
<gene>
    <name evidence="2" type="ORF">H4W81_005084</name>
</gene>
<dbReference type="EMBL" id="JADBEF010000001">
    <property type="protein sequence ID" value="MBE1562305.1"/>
    <property type="molecule type" value="Genomic_DNA"/>
</dbReference>
<dbReference type="GO" id="GO:0016874">
    <property type="term" value="F:ligase activity"/>
    <property type="evidence" value="ECO:0007669"/>
    <property type="project" value="UniProtKB-KW"/>
</dbReference>
<dbReference type="PANTHER" id="PTHR42705">
    <property type="entry name" value="BIFUNCTIONAL NON-HOMOLOGOUS END JOINING PROTEIN LIGD"/>
    <property type="match status" value="1"/>
</dbReference>
<comment type="caution">
    <text evidence="2">The sequence shown here is derived from an EMBL/GenBank/DDBJ whole genome shotgun (WGS) entry which is preliminary data.</text>
</comment>
<dbReference type="Gene3D" id="3.90.920.10">
    <property type="entry name" value="DNA primase, PRIM domain"/>
    <property type="match status" value="1"/>
</dbReference>
<evidence type="ECO:0000259" key="1">
    <source>
        <dbReference type="Pfam" id="PF21686"/>
    </source>
</evidence>
<reference evidence="2 3" key="1">
    <citation type="submission" date="2020-10" db="EMBL/GenBank/DDBJ databases">
        <title>Sequencing the genomes of 1000 actinobacteria strains.</title>
        <authorList>
            <person name="Klenk H.-P."/>
        </authorList>
    </citation>
    <scope>NUCLEOTIDE SEQUENCE [LARGE SCALE GENOMIC DNA]</scope>
    <source>
        <strain evidence="2 3">DSM 43748</strain>
    </source>
</reference>
<feature type="domain" description="DNA ligase D polymerase" evidence="1">
    <location>
        <begin position="26"/>
        <end position="275"/>
    </location>
</feature>
<protein>
    <submittedName>
        <fullName evidence="2">DNA ligase D</fullName>
    </submittedName>
</protein>
<evidence type="ECO:0000313" key="2">
    <source>
        <dbReference type="EMBL" id="MBE1562305.1"/>
    </source>
</evidence>
<organism evidence="2 3">
    <name type="scientific">Nonomuraea africana</name>
    <dbReference type="NCBI Taxonomy" id="46171"/>
    <lineage>
        <taxon>Bacteria</taxon>
        <taxon>Bacillati</taxon>
        <taxon>Actinomycetota</taxon>
        <taxon>Actinomycetes</taxon>
        <taxon>Streptosporangiales</taxon>
        <taxon>Streptosporangiaceae</taxon>
        <taxon>Nonomuraea</taxon>
    </lineage>
</organism>
<dbReference type="PANTHER" id="PTHR42705:SF2">
    <property type="entry name" value="BIFUNCTIONAL NON-HOMOLOGOUS END JOINING PROTEIN LIGD"/>
    <property type="match status" value="1"/>
</dbReference>
<name>A0ABR9KKG2_9ACTN</name>
<keyword evidence="3" id="KW-1185">Reference proteome</keyword>
<proteinExistence type="predicted"/>
<dbReference type="Proteomes" id="UP000661607">
    <property type="component" value="Unassembled WGS sequence"/>
</dbReference>
<sequence>MTTDEVRDDVALTNLDQPLFDDAGATKRDLVDYLDAVRDRLIPALRDRPLSVLRVRQGQAPFMQKNVPSYAPSWITTVTLWAETSRREVSYALCDDRRTLLWFANQRAVEYHPALVRAGNWEHPTHLVLDLDPPGDDAFPAVVRAAHLVRQALADAGMAGAVKTSGAKGLHVFVPLSDGLSMPDVAAATRALAARAERLDPALATTAFIREDRQGKVFLDSTRAGGATVVAAYSPRVRPGVPVSFPVAWDDLDRVTPGDFTVRTAVGLLGDGDPWAELMPAAQALPDDLVAEGHTIPIARVAAMHEGKRRARAARKG</sequence>
<dbReference type="NCBIfam" id="TIGR02778">
    <property type="entry name" value="ligD_pol"/>
    <property type="match status" value="1"/>
</dbReference>
<dbReference type="InterPro" id="IPR014145">
    <property type="entry name" value="LigD_pol_dom"/>
</dbReference>
<keyword evidence="2" id="KW-0436">Ligase</keyword>
<dbReference type="Pfam" id="PF21686">
    <property type="entry name" value="LigD_Prim-Pol"/>
    <property type="match status" value="1"/>
</dbReference>
<dbReference type="RefSeq" id="WP_318781939.1">
    <property type="nucleotide sequence ID" value="NZ_BAAASY010000002.1"/>
</dbReference>